<keyword evidence="3" id="KW-0732">Signal</keyword>
<feature type="transmembrane region" description="Helical" evidence="2">
    <location>
        <begin position="278"/>
        <end position="304"/>
    </location>
</feature>
<comment type="caution">
    <text evidence="4">The sequence shown here is derived from an EMBL/GenBank/DDBJ whole genome shotgun (WGS) entry which is preliminary data.</text>
</comment>
<sequence>MPWLLPLVVFGLVWGEFPPKLPEDFFDKTVKPTGIDVLAIIYDPEEKAFQRWLFETRPDISAPFENGTKTSNLTIFKLTDEQARTLKRYRIFVQTRGEEFETGGYFAYGDGKEIVAAIHNDLLIREAEGSVYYLMGDYMYRVSSDAVNDLQRMYIRNHTKAGDGVWTDIMDSSILSWNDIITPRNDKQAFNFILESQPNVCYQEDSPDKEWTKTKSCEPIYPVLEKNGKTEWYSLKVIRMIYPACVSDLDDTLTNNTYFRLTNVFIPEEKGEEESKSVIYIIVGVLVFLLLICCITALILLLLWRRRKQLERELDIYEVTCVEPSEDSSSKSGTNSYTARSPRKKSKEFVNIETVKGDANNVQMKEKKSNEKLSDSGETNVTMQFIKKPAPTLRKKLKGPLIPAKEKVNVDKNLRISNEKEEASRSAFVKRQDRPWLIADKNAELFAKIPNEKEEASRSANSQRKEKPWLIADKNAELFAKITNEKEEASRSPNSHRKEKPRPITEKNAEVFPRKGPDLDLRRKSDRSQLL</sequence>
<feature type="compositionally biased region" description="Basic and acidic residues" evidence="1">
    <location>
        <begin position="501"/>
        <end position="531"/>
    </location>
</feature>
<organism evidence="4 5">
    <name type="scientific">Bursaphelenchus xylophilus</name>
    <name type="common">Pinewood nematode worm</name>
    <name type="synonym">Aphelenchoides xylophilus</name>
    <dbReference type="NCBI Taxonomy" id="6326"/>
    <lineage>
        <taxon>Eukaryota</taxon>
        <taxon>Metazoa</taxon>
        <taxon>Ecdysozoa</taxon>
        <taxon>Nematoda</taxon>
        <taxon>Chromadorea</taxon>
        <taxon>Rhabditida</taxon>
        <taxon>Tylenchina</taxon>
        <taxon>Tylenchomorpha</taxon>
        <taxon>Aphelenchoidea</taxon>
        <taxon>Aphelenchoididae</taxon>
        <taxon>Bursaphelenchus</taxon>
    </lineage>
</organism>
<dbReference type="EMBL" id="CAJFCV020000006">
    <property type="protein sequence ID" value="CAG9131292.1"/>
    <property type="molecule type" value="Genomic_DNA"/>
</dbReference>
<accession>A0A7I8X2Y3</accession>
<keyword evidence="2" id="KW-0812">Transmembrane</keyword>
<name>A0A7I8X2Y3_BURXY</name>
<evidence type="ECO:0000256" key="1">
    <source>
        <dbReference type="SAM" id="MobiDB-lite"/>
    </source>
</evidence>
<proteinExistence type="predicted"/>
<dbReference type="EMBL" id="CAJFDI010000006">
    <property type="protein sequence ID" value="CAD5235093.1"/>
    <property type="molecule type" value="Genomic_DNA"/>
</dbReference>
<evidence type="ECO:0000313" key="4">
    <source>
        <dbReference type="EMBL" id="CAD5235093.1"/>
    </source>
</evidence>
<feature type="chain" id="PRO_5035384939" evidence="3">
    <location>
        <begin position="16"/>
        <end position="531"/>
    </location>
</feature>
<dbReference type="Proteomes" id="UP000659654">
    <property type="component" value="Unassembled WGS sequence"/>
</dbReference>
<evidence type="ECO:0000313" key="5">
    <source>
        <dbReference type="Proteomes" id="UP000659654"/>
    </source>
</evidence>
<keyword evidence="5" id="KW-1185">Reference proteome</keyword>
<reference evidence="4" key="1">
    <citation type="submission" date="2020-09" db="EMBL/GenBank/DDBJ databases">
        <authorList>
            <person name="Kikuchi T."/>
        </authorList>
    </citation>
    <scope>NUCLEOTIDE SEQUENCE</scope>
    <source>
        <strain evidence="4">Ka4C1</strain>
    </source>
</reference>
<feature type="compositionally biased region" description="Basic and acidic residues" evidence="1">
    <location>
        <begin position="450"/>
        <end position="468"/>
    </location>
</feature>
<feature type="region of interest" description="Disordered" evidence="1">
    <location>
        <begin position="324"/>
        <end position="345"/>
    </location>
</feature>
<evidence type="ECO:0000256" key="3">
    <source>
        <dbReference type="SAM" id="SignalP"/>
    </source>
</evidence>
<keyword evidence="2" id="KW-1133">Transmembrane helix</keyword>
<feature type="compositionally biased region" description="Polar residues" evidence="1">
    <location>
        <begin position="330"/>
        <end position="339"/>
    </location>
</feature>
<feature type="region of interest" description="Disordered" evidence="1">
    <location>
        <begin position="450"/>
        <end position="531"/>
    </location>
</feature>
<protein>
    <submittedName>
        <fullName evidence="4">(pine wood nematode) hypothetical protein</fullName>
    </submittedName>
</protein>
<feature type="signal peptide" evidence="3">
    <location>
        <begin position="1"/>
        <end position="15"/>
    </location>
</feature>
<gene>
    <name evidence="4" type="ORF">BXYJ_LOCUS15184</name>
</gene>
<dbReference type="AlphaFoldDB" id="A0A7I8X2Y3"/>
<dbReference type="Proteomes" id="UP000582659">
    <property type="component" value="Unassembled WGS sequence"/>
</dbReference>
<evidence type="ECO:0000256" key="2">
    <source>
        <dbReference type="SAM" id="Phobius"/>
    </source>
</evidence>
<keyword evidence="2" id="KW-0472">Membrane</keyword>